<dbReference type="Proteomes" id="UP000324222">
    <property type="component" value="Unassembled WGS sequence"/>
</dbReference>
<sequence length="79" mass="9392">MRLQVAAEEIMARKGKLAEDAEFNDIWIKRVVNLEETEKERLLTNEAKEKKDRDQEDESLQEDSRNETEEVVSSEKKRR</sequence>
<name>A0A5B7DXN9_PORTR</name>
<evidence type="ECO:0000256" key="1">
    <source>
        <dbReference type="SAM" id="MobiDB-lite"/>
    </source>
</evidence>
<comment type="caution">
    <text evidence="2">The sequence shown here is derived from an EMBL/GenBank/DDBJ whole genome shotgun (WGS) entry which is preliminary data.</text>
</comment>
<proteinExistence type="predicted"/>
<evidence type="ECO:0000313" key="3">
    <source>
        <dbReference type="Proteomes" id="UP000324222"/>
    </source>
</evidence>
<organism evidence="2 3">
    <name type="scientific">Portunus trituberculatus</name>
    <name type="common">Swimming crab</name>
    <name type="synonym">Neptunus trituberculatus</name>
    <dbReference type="NCBI Taxonomy" id="210409"/>
    <lineage>
        <taxon>Eukaryota</taxon>
        <taxon>Metazoa</taxon>
        <taxon>Ecdysozoa</taxon>
        <taxon>Arthropoda</taxon>
        <taxon>Crustacea</taxon>
        <taxon>Multicrustacea</taxon>
        <taxon>Malacostraca</taxon>
        <taxon>Eumalacostraca</taxon>
        <taxon>Eucarida</taxon>
        <taxon>Decapoda</taxon>
        <taxon>Pleocyemata</taxon>
        <taxon>Brachyura</taxon>
        <taxon>Eubrachyura</taxon>
        <taxon>Portunoidea</taxon>
        <taxon>Portunidae</taxon>
        <taxon>Portuninae</taxon>
        <taxon>Portunus</taxon>
    </lineage>
</organism>
<dbReference type="AlphaFoldDB" id="A0A5B7DXN9"/>
<evidence type="ECO:0000313" key="2">
    <source>
        <dbReference type="EMBL" id="MPC26320.1"/>
    </source>
</evidence>
<feature type="compositionally biased region" description="Basic and acidic residues" evidence="1">
    <location>
        <begin position="39"/>
        <end position="54"/>
    </location>
</feature>
<feature type="region of interest" description="Disordered" evidence="1">
    <location>
        <begin position="39"/>
        <end position="79"/>
    </location>
</feature>
<accession>A0A5B7DXN9</accession>
<reference evidence="2 3" key="1">
    <citation type="submission" date="2019-05" db="EMBL/GenBank/DDBJ databases">
        <title>Another draft genome of Portunus trituberculatus and its Hox gene families provides insights of decapod evolution.</title>
        <authorList>
            <person name="Jeong J.-H."/>
            <person name="Song I."/>
            <person name="Kim S."/>
            <person name="Choi T."/>
            <person name="Kim D."/>
            <person name="Ryu S."/>
            <person name="Kim W."/>
        </authorList>
    </citation>
    <scope>NUCLEOTIDE SEQUENCE [LARGE SCALE GENOMIC DNA]</scope>
    <source>
        <tissue evidence="2">Muscle</tissue>
    </source>
</reference>
<gene>
    <name evidence="2" type="ORF">E2C01_019454</name>
</gene>
<protein>
    <submittedName>
        <fullName evidence="2">Uncharacterized protein</fullName>
    </submittedName>
</protein>
<keyword evidence="3" id="KW-1185">Reference proteome</keyword>
<dbReference type="EMBL" id="VSRR010001585">
    <property type="protein sequence ID" value="MPC26320.1"/>
    <property type="molecule type" value="Genomic_DNA"/>
</dbReference>